<dbReference type="NCBIfam" id="TIGR01498">
    <property type="entry name" value="folK"/>
    <property type="match status" value="1"/>
</dbReference>
<organism evidence="9">
    <name type="scientific">marine sediment metagenome</name>
    <dbReference type="NCBI Taxonomy" id="412755"/>
    <lineage>
        <taxon>unclassified sequences</taxon>
        <taxon>metagenomes</taxon>
        <taxon>ecological metagenomes</taxon>
    </lineage>
</organism>
<dbReference type="EMBL" id="LAZR01000094">
    <property type="protein sequence ID" value="KKN92582.1"/>
    <property type="molecule type" value="Genomic_DNA"/>
</dbReference>
<evidence type="ECO:0000256" key="4">
    <source>
        <dbReference type="ARBA" id="ARBA00022741"/>
    </source>
</evidence>
<keyword evidence="4" id="KW-0547">Nucleotide-binding</keyword>
<name>A0A0F9UYH1_9ZZZZ</name>
<evidence type="ECO:0000256" key="3">
    <source>
        <dbReference type="ARBA" id="ARBA00022679"/>
    </source>
</evidence>
<dbReference type="Pfam" id="PF01288">
    <property type="entry name" value="HPPK"/>
    <property type="match status" value="1"/>
</dbReference>
<dbReference type="AlphaFoldDB" id="A0A0F9UYH1"/>
<evidence type="ECO:0000256" key="1">
    <source>
        <dbReference type="ARBA" id="ARBA00005051"/>
    </source>
</evidence>
<evidence type="ECO:0000256" key="6">
    <source>
        <dbReference type="ARBA" id="ARBA00022840"/>
    </source>
</evidence>
<keyword evidence="6" id="KW-0067">ATP-binding</keyword>
<feature type="domain" description="7,8-dihydro-6-hydroxymethylpterin-pyrophosphokinase" evidence="8">
    <location>
        <begin position="105"/>
        <end position="116"/>
    </location>
</feature>
<dbReference type="GO" id="GO:0005524">
    <property type="term" value="F:ATP binding"/>
    <property type="evidence" value="ECO:0007669"/>
    <property type="project" value="UniProtKB-KW"/>
</dbReference>
<keyword evidence="5" id="KW-0418">Kinase</keyword>
<dbReference type="GO" id="GO:0003848">
    <property type="term" value="F:2-amino-4-hydroxy-6-hydroxymethyldihydropteridine diphosphokinase activity"/>
    <property type="evidence" value="ECO:0007669"/>
    <property type="project" value="UniProtKB-EC"/>
</dbReference>
<dbReference type="GO" id="GO:0046656">
    <property type="term" value="P:folic acid biosynthetic process"/>
    <property type="evidence" value="ECO:0007669"/>
    <property type="project" value="UniProtKB-KW"/>
</dbReference>
<keyword evidence="7" id="KW-0289">Folate biosynthesis</keyword>
<accession>A0A0F9UYH1</accession>
<dbReference type="CDD" id="cd00483">
    <property type="entry name" value="HPPK"/>
    <property type="match status" value="1"/>
</dbReference>
<evidence type="ECO:0000256" key="5">
    <source>
        <dbReference type="ARBA" id="ARBA00022777"/>
    </source>
</evidence>
<keyword evidence="3" id="KW-0808">Transferase</keyword>
<dbReference type="SUPFAM" id="SSF55083">
    <property type="entry name" value="6-hydroxymethyl-7,8-dihydropterin pyrophosphokinase, HPPK"/>
    <property type="match status" value="1"/>
</dbReference>
<dbReference type="GO" id="GO:0046654">
    <property type="term" value="P:tetrahydrofolate biosynthetic process"/>
    <property type="evidence" value="ECO:0007669"/>
    <property type="project" value="UniProtKB-UniPathway"/>
</dbReference>
<protein>
    <recommendedName>
        <fullName evidence="2">2-amino-4-hydroxy-6-hydroxymethyldihydropteridine diphosphokinase</fullName>
        <ecNumber evidence="2">2.7.6.3</ecNumber>
    </recommendedName>
</protein>
<evidence type="ECO:0000256" key="2">
    <source>
        <dbReference type="ARBA" id="ARBA00013253"/>
    </source>
</evidence>
<dbReference type="GO" id="GO:0016301">
    <property type="term" value="F:kinase activity"/>
    <property type="evidence" value="ECO:0007669"/>
    <property type="project" value="UniProtKB-KW"/>
</dbReference>
<dbReference type="PANTHER" id="PTHR43071">
    <property type="entry name" value="2-AMINO-4-HYDROXY-6-HYDROXYMETHYLDIHYDROPTERIDINE PYROPHOSPHOKINASE"/>
    <property type="match status" value="1"/>
</dbReference>
<evidence type="ECO:0000259" key="8">
    <source>
        <dbReference type="PROSITE" id="PS00794"/>
    </source>
</evidence>
<proteinExistence type="predicted"/>
<dbReference type="EC" id="2.7.6.3" evidence="2"/>
<reference evidence="9" key="1">
    <citation type="journal article" date="2015" name="Nature">
        <title>Complex archaea that bridge the gap between prokaryotes and eukaryotes.</title>
        <authorList>
            <person name="Spang A."/>
            <person name="Saw J.H."/>
            <person name="Jorgensen S.L."/>
            <person name="Zaremba-Niedzwiedzka K."/>
            <person name="Martijn J."/>
            <person name="Lind A.E."/>
            <person name="van Eijk R."/>
            <person name="Schleper C."/>
            <person name="Guy L."/>
            <person name="Ettema T.J."/>
        </authorList>
    </citation>
    <scope>NUCLEOTIDE SEQUENCE</scope>
</reference>
<dbReference type="UniPathway" id="UPA00077">
    <property type="reaction ID" value="UER00155"/>
</dbReference>
<sequence>MKTFGKARDDGAQIGREALIALGGNQSSVAGWPADTVMKSLKILENMAVQVVAVSPLYSTHAYPPGSGPNFVNTTARIRFDGEADQILAILHAVEGQLGRERTNRWGPRTVDLDLIAMGDTVLPDAKTQALWRKLAFDQQSVRAPNELILPHPRLQDRAFVLVPLADIAPDWRHPLIGKTVREMLNDLPEADKKGVWPME</sequence>
<comment type="caution">
    <text evidence="9">The sequence shown here is derived from an EMBL/GenBank/DDBJ whole genome shotgun (WGS) entry which is preliminary data.</text>
</comment>
<gene>
    <name evidence="9" type="ORF">LCGC14_0207410</name>
</gene>
<dbReference type="PANTHER" id="PTHR43071:SF1">
    <property type="entry name" value="2-AMINO-4-HYDROXY-6-HYDROXYMETHYLDIHYDROPTERIDINE PYROPHOSPHOKINASE"/>
    <property type="match status" value="1"/>
</dbReference>
<dbReference type="Gene3D" id="3.30.70.560">
    <property type="entry name" value="7,8-Dihydro-6-hydroxymethylpterin-pyrophosphokinase HPPK"/>
    <property type="match status" value="1"/>
</dbReference>
<dbReference type="InterPro" id="IPR035907">
    <property type="entry name" value="Hppk_sf"/>
</dbReference>
<dbReference type="InterPro" id="IPR000550">
    <property type="entry name" value="Hppk"/>
</dbReference>
<comment type="pathway">
    <text evidence="1">Cofactor biosynthesis; tetrahydrofolate biosynthesis; 2-amino-4-hydroxy-6-hydroxymethyl-7,8-dihydropteridine diphosphate from 7,8-dihydroneopterin triphosphate: step 4/4.</text>
</comment>
<dbReference type="PROSITE" id="PS00794">
    <property type="entry name" value="HPPK"/>
    <property type="match status" value="1"/>
</dbReference>
<evidence type="ECO:0000313" key="9">
    <source>
        <dbReference type="EMBL" id="KKN92582.1"/>
    </source>
</evidence>
<evidence type="ECO:0000256" key="7">
    <source>
        <dbReference type="ARBA" id="ARBA00022909"/>
    </source>
</evidence>